<keyword evidence="1" id="KW-0812">Transmembrane</keyword>
<evidence type="ECO:0000256" key="1">
    <source>
        <dbReference type="SAM" id="Phobius"/>
    </source>
</evidence>
<comment type="caution">
    <text evidence="2">The sequence shown here is derived from an EMBL/GenBank/DDBJ whole genome shotgun (WGS) entry which is preliminary data.</text>
</comment>
<feature type="transmembrane region" description="Helical" evidence="1">
    <location>
        <begin position="12"/>
        <end position="29"/>
    </location>
</feature>
<organism evidence="2 3">
    <name type="scientific">Mammaliicoccus sciuri</name>
    <name type="common">Staphylococcus sciuri</name>
    <dbReference type="NCBI Taxonomy" id="1296"/>
    <lineage>
        <taxon>Bacteria</taxon>
        <taxon>Bacillati</taxon>
        <taxon>Bacillota</taxon>
        <taxon>Bacilli</taxon>
        <taxon>Bacillales</taxon>
        <taxon>Staphylococcaceae</taxon>
        <taxon>Mammaliicoccus</taxon>
    </lineage>
</organism>
<dbReference type="EMBL" id="JAPNQM010000014">
    <property type="protein sequence ID" value="MDL0118132.1"/>
    <property type="molecule type" value="Genomic_DNA"/>
</dbReference>
<evidence type="ECO:0000313" key="2">
    <source>
        <dbReference type="EMBL" id="MDL0118132.1"/>
    </source>
</evidence>
<feature type="transmembrane region" description="Helical" evidence="1">
    <location>
        <begin position="35"/>
        <end position="54"/>
    </location>
</feature>
<dbReference type="Proteomes" id="UP001176210">
    <property type="component" value="Unassembled WGS sequence"/>
</dbReference>
<sequence>MKTFKINMLLRFIHITIFLAIGYILTIQTHLFETVWIGLGFIAVVALTGIYILIKETRKIQFQISKMESIV</sequence>
<gene>
    <name evidence="2" type="ORF">OWO77_14485</name>
</gene>
<proteinExistence type="predicted"/>
<accession>A0ABT7I156</accession>
<reference evidence="2" key="2">
    <citation type="journal article" date="2023" name="Vet. Microbiol.">
        <title>Emergence of livestock-associated Mammaliicoccus sciuri ST71 co-harbouring mecA and mecC genes in Brazil.</title>
        <authorList>
            <person name="de Moura G.S."/>
            <person name="de Carvalho E."/>
            <person name="Ramos Sanchez E.M."/>
            <person name="Sellera F.P."/>
            <person name="Marques M.F.S."/>
            <person name="Heinemann M.B."/>
            <person name="De Vliegher S."/>
            <person name="Souza F.N."/>
            <person name="Mota R.A."/>
        </authorList>
    </citation>
    <scope>NUCLEOTIDE SEQUENCE</scope>
    <source>
        <strain evidence="2">BR656</strain>
    </source>
</reference>
<evidence type="ECO:0000313" key="3">
    <source>
        <dbReference type="Proteomes" id="UP001176210"/>
    </source>
</evidence>
<name>A0ABT7I156_MAMSC</name>
<keyword evidence="1" id="KW-1133">Transmembrane helix</keyword>
<protein>
    <submittedName>
        <fullName evidence="2">Uncharacterized protein</fullName>
    </submittedName>
</protein>
<keyword evidence="1" id="KW-0472">Membrane</keyword>
<reference evidence="2" key="1">
    <citation type="submission" date="2022-09" db="EMBL/GenBank/DDBJ databases">
        <authorList>
            <person name="De Moura G.S."/>
            <person name="Carvalho E."/>
            <person name="Ramos Sanchez E.M."/>
            <person name="Sellera F.P."/>
            <person name="Marques M.F.S."/>
            <person name="Heinemann M.B."/>
            <person name="De Vliegher S."/>
            <person name="Souza F.N."/>
            <person name="Mota R.A."/>
        </authorList>
    </citation>
    <scope>NUCLEOTIDE SEQUENCE</scope>
    <source>
        <strain evidence="2">BR656</strain>
    </source>
</reference>
<keyword evidence="3" id="KW-1185">Reference proteome</keyword>